<name>A0A5B7FF78_PORTR</name>
<keyword evidence="3" id="KW-1185">Reference proteome</keyword>
<dbReference type="EMBL" id="VSRR010006169">
    <property type="protein sequence ID" value="MPC44187.1"/>
    <property type="molecule type" value="Genomic_DNA"/>
</dbReference>
<gene>
    <name evidence="2" type="ORF">E2C01_037853</name>
</gene>
<evidence type="ECO:0000256" key="1">
    <source>
        <dbReference type="SAM" id="MobiDB-lite"/>
    </source>
</evidence>
<reference evidence="2 3" key="1">
    <citation type="submission" date="2019-05" db="EMBL/GenBank/DDBJ databases">
        <title>Another draft genome of Portunus trituberculatus and its Hox gene families provides insights of decapod evolution.</title>
        <authorList>
            <person name="Jeong J.-H."/>
            <person name="Song I."/>
            <person name="Kim S."/>
            <person name="Choi T."/>
            <person name="Kim D."/>
            <person name="Ryu S."/>
            <person name="Kim W."/>
        </authorList>
    </citation>
    <scope>NUCLEOTIDE SEQUENCE [LARGE SCALE GENOMIC DNA]</scope>
    <source>
        <tissue evidence="2">Muscle</tissue>
    </source>
</reference>
<evidence type="ECO:0000313" key="2">
    <source>
        <dbReference type="EMBL" id="MPC44187.1"/>
    </source>
</evidence>
<dbReference type="Proteomes" id="UP000324222">
    <property type="component" value="Unassembled WGS sequence"/>
</dbReference>
<dbReference type="AlphaFoldDB" id="A0A5B7FF78"/>
<evidence type="ECO:0000313" key="3">
    <source>
        <dbReference type="Proteomes" id="UP000324222"/>
    </source>
</evidence>
<feature type="region of interest" description="Disordered" evidence="1">
    <location>
        <begin position="1"/>
        <end position="30"/>
    </location>
</feature>
<organism evidence="2 3">
    <name type="scientific">Portunus trituberculatus</name>
    <name type="common">Swimming crab</name>
    <name type="synonym">Neptunus trituberculatus</name>
    <dbReference type="NCBI Taxonomy" id="210409"/>
    <lineage>
        <taxon>Eukaryota</taxon>
        <taxon>Metazoa</taxon>
        <taxon>Ecdysozoa</taxon>
        <taxon>Arthropoda</taxon>
        <taxon>Crustacea</taxon>
        <taxon>Multicrustacea</taxon>
        <taxon>Malacostraca</taxon>
        <taxon>Eumalacostraca</taxon>
        <taxon>Eucarida</taxon>
        <taxon>Decapoda</taxon>
        <taxon>Pleocyemata</taxon>
        <taxon>Brachyura</taxon>
        <taxon>Eubrachyura</taxon>
        <taxon>Portunoidea</taxon>
        <taxon>Portunidae</taxon>
        <taxon>Portuninae</taxon>
        <taxon>Portunus</taxon>
    </lineage>
</organism>
<proteinExistence type="predicted"/>
<accession>A0A5B7FF78</accession>
<protein>
    <submittedName>
        <fullName evidence="2">Uncharacterized protein</fullName>
    </submittedName>
</protein>
<sequence>MNTNPPERISLPRVRKPNLHSDRGQDSNPYAWRPLGLGPKQAWFYCTTAVPIWARVCQGGQGLLGGRVACWARRHNTGHAGEKVGARGWLVSKTWRLNSLVPAVSE</sequence>
<comment type="caution">
    <text evidence="2">The sequence shown here is derived from an EMBL/GenBank/DDBJ whole genome shotgun (WGS) entry which is preliminary data.</text>
</comment>